<dbReference type="CDD" id="cd05466">
    <property type="entry name" value="PBP2_LTTR_substrate"/>
    <property type="match status" value="1"/>
</dbReference>
<evidence type="ECO:0000256" key="2">
    <source>
        <dbReference type="ARBA" id="ARBA00023015"/>
    </source>
</evidence>
<comment type="caution">
    <text evidence="6">The sequence shown here is derived from an EMBL/GenBank/DDBJ whole genome shotgun (WGS) entry which is preliminary data.</text>
</comment>
<dbReference type="Pfam" id="PF03466">
    <property type="entry name" value="LysR_substrate"/>
    <property type="match status" value="1"/>
</dbReference>
<gene>
    <name evidence="6" type="ORF">QNJ86_11995</name>
</gene>
<reference evidence="6 7" key="1">
    <citation type="submission" date="2023-05" db="EMBL/GenBank/DDBJ databases">
        <title>Gordonibacter KGMB12511T sp. nov., isolated from faeces of healthy Korean.</title>
        <authorList>
            <person name="Kim H.S."/>
            <person name="Kim J.-S."/>
            <person name="Suh M.K."/>
            <person name="Eom M.K."/>
            <person name="Do H.E."/>
            <person name="Lee J.-S."/>
        </authorList>
    </citation>
    <scope>NUCLEOTIDE SEQUENCE [LARGE SCALE GENOMIC DNA]</scope>
    <source>
        <strain evidence="6 7">KGMB12511</strain>
    </source>
</reference>
<dbReference type="InterPro" id="IPR005119">
    <property type="entry name" value="LysR_subst-bd"/>
</dbReference>
<organism evidence="6 7">
    <name type="scientific">Gordonibacter faecis</name>
    <dbReference type="NCBI Taxonomy" id="3047475"/>
    <lineage>
        <taxon>Bacteria</taxon>
        <taxon>Bacillati</taxon>
        <taxon>Actinomycetota</taxon>
        <taxon>Coriobacteriia</taxon>
        <taxon>Eggerthellales</taxon>
        <taxon>Eggerthellaceae</taxon>
        <taxon>Gordonibacter</taxon>
    </lineage>
</organism>
<evidence type="ECO:0000256" key="4">
    <source>
        <dbReference type="ARBA" id="ARBA00023163"/>
    </source>
</evidence>
<evidence type="ECO:0000259" key="5">
    <source>
        <dbReference type="PROSITE" id="PS50931"/>
    </source>
</evidence>
<dbReference type="Pfam" id="PF00126">
    <property type="entry name" value="HTH_1"/>
    <property type="match status" value="1"/>
</dbReference>
<dbReference type="InterPro" id="IPR000847">
    <property type="entry name" value="LysR_HTH_N"/>
</dbReference>
<comment type="similarity">
    <text evidence="1">Belongs to the LysR transcriptional regulatory family.</text>
</comment>
<dbReference type="PANTHER" id="PTHR30346:SF28">
    <property type="entry name" value="HTH-TYPE TRANSCRIPTIONAL REGULATOR CYNR"/>
    <property type="match status" value="1"/>
</dbReference>
<keyword evidence="3" id="KW-0238">DNA-binding</keyword>
<name>A0ABT7DPQ0_9ACTN</name>
<evidence type="ECO:0000256" key="1">
    <source>
        <dbReference type="ARBA" id="ARBA00009437"/>
    </source>
</evidence>
<dbReference type="Gene3D" id="1.10.10.10">
    <property type="entry name" value="Winged helix-like DNA-binding domain superfamily/Winged helix DNA-binding domain"/>
    <property type="match status" value="1"/>
</dbReference>
<keyword evidence="2" id="KW-0805">Transcription regulation</keyword>
<evidence type="ECO:0000256" key="3">
    <source>
        <dbReference type="ARBA" id="ARBA00023125"/>
    </source>
</evidence>
<dbReference type="PROSITE" id="PS50931">
    <property type="entry name" value="HTH_LYSR"/>
    <property type="match status" value="1"/>
</dbReference>
<feature type="domain" description="HTH lysR-type" evidence="5">
    <location>
        <begin position="24"/>
        <end position="81"/>
    </location>
</feature>
<evidence type="ECO:0000313" key="6">
    <source>
        <dbReference type="EMBL" id="MDJ1651525.1"/>
    </source>
</evidence>
<dbReference type="PANTHER" id="PTHR30346">
    <property type="entry name" value="TRANSCRIPTIONAL DUAL REGULATOR HCAR-RELATED"/>
    <property type="match status" value="1"/>
</dbReference>
<proteinExistence type="inferred from homology"/>
<dbReference type="EMBL" id="JASJEU010000023">
    <property type="protein sequence ID" value="MDJ1651525.1"/>
    <property type="molecule type" value="Genomic_DNA"/>
</dbReference>
<dbReference type="RefSeq" id="WP_283832873.1">
    <property type="nucleotide sequence ID" value="NZ_JASJEU010000023.1"/>
</dbReference>
<keyword evidence="7" id="KW-1185">Reference proteome</keyword>
<dbReference type="InterPro" id="IPR036390">
    <property type="entry name" value="WH_DNA-bd_sf"/>
</dbReference>
<evidence type="ECO:0000313" key="7">
    <source>
        <dbReference type="Proteomes" id="UP001232750"/>
    </source>
</evidence>
<dbReference type="SUPFAM" id="SSF46785">
    <property type="entry name" value="Winged helix' DNA-binding domain"/>
    <property type="match status" value="1"/>
</dbReference>
<accession>A0ABT7DPQ0</accession>
<dbReference type="SUPFAM" id="SSF53850">
    <property type="entry name" value="Periplasmic binding protein-like II"/>
    <property type="match status" value="1"/>
</dbReference>
<dbReference type="InterPro" id="IPR036388">
    <property type="entry name" value="WH-like_DNA-bd_sf"/>
</dbReference>
<dbReference type="Gene3D" id="3.40.190.290">
    <property type="match status" value="1"/>
</dbReference>
<protein>
    <submittedName>
        <fullName evidence="6">LysR family transcriptional regulator</fullName>
    </submittedName>
</protein>
<sequence>MRQVKRSKMPEDNATEVNVKAKSLNIKQIRYFAAVVELGSLSAAAKDQFVTVQAVSKAIADLEHELGHQLFVRESRGVRPTPFGTAFYQRALSVLRNFDDLEAFSASYEDVHQPGALRLALCVPPFVGHERACSSIAAFAKRGLGIDTSVVLDTGKGALSGLCSDEYDAFIVVGPFSHPEVDCIPVGTVSPGVQMIKSHPLADRDAVSLEDLQSYPASFSTNFETFNEALMALYRKRNLPVPSTVIDSTDTLIRHYLINQGVCFIVHVPALGEMFPGTAIKPLVAADTIAIPICLVSLKSRKTPAYRAFEHWLATQLALMAGATASQN</sequence>
<dbReference type="Proteomes" id="UP001232750">
    <property type="component" value="Unassembled WGS sequence"/>
</dbReference>
<keyword evidence="4" id="KW-0804">Transcription</keyword>